<keyword evidence="2" id="KW-1185">Reference proteome</keyword>
<dbReference type="AlphaFoldDB" id="F2IHV5"/>
<dbReference type="STRING" id="755732.Fluta_3950"/>
<name>F2IHV5_FLUTR</name>
<protein>
    <submittedName>
        <fullName evidence="1">Uncharacterized protein</fullName>
    </submittedName>
</protein>
<evidence type="ECO:0000313" key="2">
    <source>
        <dbReference type="Proteomes" id="UP000007463"/>
    </source>
</evidence>
<dbReference type="Proteomes" id="UP000007463">
    <property type="component" value="Chromosome"/>
</dbReference>
<dbReference type="HOGENOM" id="CLU_1913972_0_0_10"/>
<proteinExistence type="predicted"/>
<reference evidence="2" key="2">
    <citation type="submission" date="2011-02" db="EMBL/GenBank/DDBJ databases">
        <title>The complete genome of Fluviicola taffensis DSM 16823.</title>
        <authorList>
            <consortium name="US DOE Joint Genome Institute (JGI-PGF)"/>
            <person name="Lucas S."/>
            <person name="Copeland A."/>
            <person name="Lapidus A."/>
            <person name="Bruce D."/>
            <person name="Goodwin L."/>
            <person name="Pitluck S."/>
            <person name="Kyrpides N."/>
            <person name="Mavromatis K."/>
            <person name="Ivanova N."/>
            <person name="Mikhailova N."/>
            <person name="Pagani I."/>
            <person name="Chertkov O."/>
            <person name="Detter J.C."/>
            <person name="Han C."/>
            <person name="Tapia R."/>
            <person name="Land M."/>
            <person name="Hauser L."/>
            <person name="Markowitz V."/>
            <person name="Cheng J.-F."/>
            <person name="Hugenholtz P."/>
            <person name="Woyke T."/>
            <person name="Wu D."/>
            <person name="Tindall B."/>
            <person name="Pomrenke H.G."/>
            <person name="Brambilla E."/>
            <person name="Klenk H.-P."/>
            <person name="Eisen J.A."/>
        </authorList>
    </citation>
    <scope>NUCLEOTIDE SEQUENCE [LARGE SCALE GENOMIC DNA]</scope>
    <source>
        <strain evidence="2">DSM 16823 / RW262 / RW262</strain>
    </source>
</reference>
<dbReference type="RefSeq" id="WP_013688672.1">
    <property type="nucleotide sequence ID" value="NC_015321.1"/>
</dbReference>
<organism evidence="1 2">
    <name type="scientific">Fluviicola taffensis (strain DSM 16823 / NCIMB 13979 / RW262)</name>
    <dbReference type="NCBI Taxonomy" id="755732"/>
    <lineage>
        <taxon>Bacteria</taxon>
        <taxon>Pseudomonadati</taxon>
        <taxon>Bacteroidota</taxon>
        <taxon>Flavobacteriia</taxon>
        <taxon>Flavobacteriales</taxon>
        <taxon>Crocinitomicaceae</taxon>
        <taxon>Fluviicola</taxon>
    </lineage>
</organism>
<dbReference type="OrthoDB" id="678788at2"/>
<sequence length="132" mass="15378">MKLLDLFKVKKTPEAPVLSNQKESSNHLVIIQFFYGIEDLSELNHLENELRLRLIESEIGSYNGHEISLDFGDGYLFFIGEDSEQIYECVKPILENYYFMDKSIATLRTGTFEQENAQEKDFVLRFSKLAKN</sequence>
<accession>F2IHV5</accession>
<reference evidence="1 2" key="1">
    <citation type="journal article" date="2011" name="Stand. Genomic Sci.">
        <title>Complete genome sequence of the gliding freshwater bacterium Fluviicola taffensis type strain (RW262).</title>
        <authorList>
            <person name="Woyke T."/>
            <person name="Chertkov O."/>
            <person name="Lapidus A."/>
            <person name="Nolan M."/>
            <person name="Lucas S."/>
            <person name="Del Rio T.G."/>
            <person name="Tice H."/>
            <person name="Cheng J.F."/>
            <person name="Tapia R."/>
            <person name="Han C."/>
            <person name="Goodwin L."/>
            <person name="Pitluck S."/>
            <person name="Liolios K."/>
            <person name="Pagani I."/>
            <person name="Ivanova N."/>
            <person name="Huntemann M."/>
            <person name="Mavromatis K."/>
            <person name="Mikhailova N."/>
            <person name="Pati A."/>
            <person name="Chen A."/>
            <person name="Palaniappan K."/>
            <person name="Land M."/>
            <person name="Hauser L."/>
            <person name="Brambilla E.M."/>
            <person name="Rohde M."/>
            <person name="Mwirichia R."/>
            <person name="Sikorski J."/>
            <person name="Tindall B.J."/>
            <person name="Goker M."/>
            <person name="Bristow J."/>
            <person name="Eisen J.A."/>
            <person name="Markowitz V."/>
            <person name="Hugenholtz P."/>
            <person name="Klenk H.P."/>
            <person name="Kyrpides N.C."/>
        </authorList>
    </citation>
    <scope>NUCLEOTIDE SEQUENCE [LARGE SCALE GENOMIC DNA]</scope>
    <source>
        <strain evidence="2">DSM 16823 / RW262 / RW262</strain>
    </source>
</reference>
<dbReference type="KEGG" id="fte:Fluta_3950"/>
<gene>
    <name evidence="1" type="ordered locus">Fluta_3950</name>
</gene>
<evidence type="ECO:0000313" key="1">
    <source>
        <dbReference type="EMBL" id="AEA45914.1"/>
    </source>
</evidence>
<dbReference type="EMBL" id="CP002542">
    <property type="protein sequence ID" value="AEA45914.1"/>
    <property type="molecule type" value="Genomic_DNA"/>
</dbReference>